<dbReference type="Proteomes" id="UP000789920">
    <property type="component" value="Unassembled WGS sequence"/>
</dbReference>
<proteinExistence type="predicted"/>
<comment type="caution">
    <text evidence="1">The sequence shown here is derived from an EMBL/GenBank/DDBJ whole genome shotgun (WGS) entry which is preliminary data.</text>
</comment>
<gene>
    <name evidence="1" type="ORF">RPERSI_LOCUS12126</name>
</gene>
<organism evidence="1 2">
    <name type="scientific">Racocetra persica</name>
    <dbReference type="NCBI Taxonomy" id="160502"/>
    <lineage>
        <taxon>Eukaryota</taxon>
        <taxon>Fungi</taxon>
        <taxon>Fungi incertae sedis</taxon>
        <taxon>Mucoromycota</taxon>
        <taxon>Glomeromycotina</taxon>
        <taxon>Glomeromycetes</taxon>
        <taxon>Diversisporales</taxon>
        <taxon>Gigasporaceae</taxon>
        <taxon>Racocetra</taxon>
    </lineage>
</organism>
<keyword evidence="2" id="KW-1185">Reference proteome</keyword>
<dbReference type="EMBL" id="CAJVQC010025666">
    <property type="protein sequence ID" value="CAG8730663.1"/>
    <property type="molecule type" value="Genomic_DNA"/>
</dbReference>
<protein>
    <submittedName>
        <fullName evidence="1">14562_t:CDS:1</fullName>
    </submittedName>
</protein>
<evidence type="ECO:0000313" key="1">
    <source>
        <dbReference type="EMBL" id="CAG8730663.1"/>
    </source>
</evidence>
<reference evidence="1" key="1">
    <citation type="submission" date="2021-06" db="EMBL/GenBank/DDBJ databases">
        <authorList>
            <person name="Kallberg Y."/>
            <person name="Tangrot J."/>
            <person name="Rosling A."/>
        </authorList>
    </citation>
    <scope>NUCLEOTIDE SEQUENCE</scope>
    <source>
        <strain evidence="1">MA461A</strain>
    </source>
</reference>
<sequence>MSRGRTYPRCLLCGELLNKEGYRDGSIAQSMADKKEEIKEESQEFYEKVKKLAEEESKANLAQRINEAFSCQSCGKFIELTDEDYTMESKSGYYCQNCIVSENKDKIKKQTPQITCSLCKKSIASDYYLVGEQP</sequence>
<feature type="non-terminal residue" evidence="1">
    <location>
        <position position="134"/>
    </location>
</feature>
<evidence type="ECO:0000313" key="2">
    <source>
        <dbReference type="Proteomes" id="UP000789920"/>
    </source>
</evidence>
<accession>A0ACA9Q2B6</accession>
<name>A0ACA9Q2B6_9GLOM</name>